<evidence type="ECO:0000313" key="1">
    <source>
        <dbReference type="Proteomes" id="UP000887578"/>
    </source>
</evidence>
<sequence length="111" mass="12228">MKTPVISEQPDIPIKSPPINSPCMQTGCCACGSLRFDTPSYDEDCGMPIVTPCDRNNIVKIECINNCWVTYETPADLANTNKNSKEEYVCNDSGKYFLFGTNIEVIGAYCA</sequence>
<organism evidence="1 2">
    <name type="scientific">Panagrolaimus davidi</name>
    <dbReference type="NCBI Taxonomy" id="227884"/>
    <lineage>
        <taxon>Eukaryota</taxon>
        <taxon>Metazoa</taxon>
        <taxon>Ecdysozoa</taxon>
        <taxon>Nematoda</taxon>
        <taxon>Chromadorea</taxon>
        <taxon>Rhabditida</taxon>
        <taxon>Tylenchina</taxon>
        <taxon>Panagrolaimomorpha</taxon>
        <taxon>Panagrolaimoidea</taxon>
        <taxon>Panagrolaimidae</taxon>
        <taxon>Panagrolaimus</taxon>
    </lineage>
</organism>
<dbReference type="AlphaFoldDB" id="A0A914QXJ3"/>
<evidence type="ECO:0000313" key="2">
    <source>
        <dbReference type="WBParaSite" id="PDA_v2.g882.t1"/>
    </source>
</evidence>
<dbReference type="Proteomes" id="UP000887578">
    <property type="component" value="Unplaced"/>
</dbReference>
<reference evidence="2" key="1">
    <citation type="submission" date="2022-11" db="UniProtKB">
        <authorList>
            <consortium name="WormBaseParasite"/>
        </authorList>
    </citation>
    <scope>IDENTIFICATION</scope>
</reference>
<accession>A0A914QXJ3</accession>
<proteinExistence type="predicted"/>
<protein>
    <submittedName>
        <fullName evidence="2">Uncharacterized protein</fullName>
    </submittedName>
</protein>
<name>A0A914QXJ3_9BILA</name>
<keyword evidence="1" id="KW-1185">Reference proteome</keyword>
<dbReference type="WBParaSite" id="PDA_v2.g882.t1">
    <property type="protein sequence ID" value="PDA_v2.g882.t1"/>
    <property type="gene ID" value="PDA_v2.g882"/>
</dbReference>